<dbReference type="InterPro" id="IPR037171">
    <property type="entry name" value="NagB/RpiA_transferase-like"/>
</dbReference>
<organism evidence="6 7">
    <name type="scientific">Haemophilus influenzae (strain NTHi 3655)</name>
    <dbReference type="NCBI Taxonomy" id="375177"/>
    <lineage>
        <taxon>Bacteria</taxon>
        <taxon>Pseudomonadati</taxon>
        <taxon>Pseudomonadota</taxon>
        <taxon>Gammaproteobacteria</taxon>
        <taxon>Pasteurellales</taxon>
        <taxon>Pasteurellaceae</taxon>
        <taxon>Haemophilus</taxon>
    </lineage>
</organism>
<dbReference type="Proteomes" id="UP000837958">
    <property type="component" value="Chromosome"/>
</dbReference>
<dbReference type="PANTHER" id="PTHR30363">
    <property type="entry name" value="HTH-TYPE TRANSCRIPTIONAL REGULATOR SRLR-RELATED"/>
    <property type="match status" value="1"/>
</dbReference>
<dbReference type="EMBL" id="AAZF01000013">
    <property type="protein sequence ID" value="EDJ92157.1"/>
    <property type="molecule type" value="Genomic_DNA"/>
</dbReference>
<dbReference type="Gene3D" id="1.10.10.10">
    <property type="entry name" value="Winged helix-like DNA-binding domain superfamily/Winged helix DNA-binding domain"/>
    <property type="match status" value="1"/>
</dbReference>
<reference evidence="5" key="3">
    <citation type="submission" date="2024-01" db="EMBL/GenBank/DDBJ databases">
        <authorList>
            <person name="Riesbeck K."/>
        </authorList>
    </citation>
    <scope>NUCLEOTIDE SEQUENCE</scope>
    <source>
        <strain evidence="5">3655</strain>
    </source>
</reference>
<evidence type="ECO:0000256" key="3">
    <source>
        <dbReference type="ARBA" id="ARBA00023163"/>
    </source>
</evidence>
<reference evidence="6 7" key="1">
    <citation type="journal article" date="2007" name="Genome Biol.">
        <title>Characterization and modeling of the Haemophilus influenzae core and supragenomes based on the complete genomic sequences of Rd and 12 clinical nontypeable strains.</title>
        <authorList>
            <person name="Hogg J.S."/>
            <person name="Hu F.Z."/>
            <person name="Janto B."/>
            <person name="Boissy R."/>
            <person name="Hayes J."/>
            <person name="Keefe R."/>
            <person name="Post J.C."/>
            <person name="Ehrlich G.D."/>
        </authorList>
    </citation>
    <scope>NUCLEOTIDE SEQUENCE [LARGE SCALE GENOMIC DNA]</scope>
    <source>
        <strain evidence="6">3655</strain>
        <strain evidence="7">NTHi 3655</strain>
    </source>
</reference>
<dbReference type="RefSeq" id="WP_005658565.1">
    <property type="nucleotide sequence ID" value="NZ_AAZF01000013.1"/>
</dbReference>
<accession>A0A0H3PK59</accession>
<evidence type="ECO:0000259" key="4">
    <source>
        <dbReference type="PROSITE" id="PS51000"/>
    </source>
</evidence>
<reference evidence="8" key="2">
    <citation type="submission" date="2021-11" db="EMBL/GenBank/DDBJ databases">
        <authorList>
            <person name="Riesbeck K."/>
        </authorList>
    </citation>
    <scope>NUCLEOTIDE SEQUENCE [LARGE SCALE GENOMIC DNA]</scope>
</reference>
<keyword evidence="1" id="KW-0805">Transcription regulation</keyword>
<dbReference type="SMART" id="SM01134">
    <property type="entry name" value="DeoRC"/>
    <property type="match status" value="1"/>
</dbReference>
<dbReference type="GO" id="GO:0003677">
    <property type="term" value="F:DNA binding"/>
    <property type="evidence" value="ECO:0007669"/>
    <property type="project" value="UniProtKB-KW"/>
</dbReference>
<dbReference type="InterPro" id="IPR036388">
    <property type="entry name" value="WH-like_DNA-bd_sf"/>
</dbReference>
<evidence type="ECO:0000313" key="6">
    <source>
        <dbReference type="EMBL" id="EDJ92157.1"/>
    </source>
</evidence>
<dbReference type="GO" id="GO:0003700">
    <property type="term" value="F:DNA-binding transcription factor activity"/>
    <property type="evidence" value="ECO:0007669"/>
    <property type="project" value="InterPro"/>
</dbReference>
<dbReference type="AlphaFoldDB" id="A0A0H3PK59"/>
<dbReference type="InterPro" id="IPR050313">
    <property type="entry name" value="Carb_Metab_HTH_regulators"/>
</dbReference>
<dbReference type="Pfam" id="PF08220">
    <property type="entry name" value="HTH_DeoR"/>
    <property type="match status" value="1"/>
</dbReference>
<dbReference type="PROSITE" id="PS00894">
    <property type="entry name" value="HTH_DEOR_1"/>
    <property type="match status" value="1"/>
</dbReference>
<evidence type="ECO:0000256" key="2">
    <source>
        <dbReference type="ARBA" id="ARBA00023125"/>
    </source>
</evidence>
<dbReference type="SUPFAM" id="SSF100950">
    <property type="entry name" value="NagB/RpiA/CoA transferase-like"/>
    <property type="match status" value="1"/>
</dbReference>
<dbReference type="InterPro" id="IPR001034">
    <property type="entry name" value="DeoR_HTH"/>
</dbReference>
<dbReference type="Pfam" id="PF00455">
    <property type="entry name" value="DeoRC"/>
    <property type="match status" value="1"/>
</dbReference>
<dbReference type="EMBL" id="OV040719">
    <property type="protein sequence ID" value="CAH0450384.1"/>
    <property type="molecule type" value="Genomic_DNA"/>
</dbReference>
<dbReference type="Gene3D" id="3.40.50.1360">
    <property type="match status" value="1"/>
</dbReference>
<dbReference type="SUPFAM" id="SSF46785">
    <property type="entry name" value="Winged helix' DNA-binding domain"/>
    <property type="match status" value="1"/>
</dbReference>
<name>A0A0H3PK59_HAEI3</name>
<evidence type="ECO:0000313" key="7">
    <source>
        <dbReference type="Proteomes" id="UP000003185"/>
    </source>
</evidence>
<dbReference type="Proteomes" id="UP000003185">
    <property type="component" value="Unassembled WGS sequence"/>
</dbReference>
<dbReference type="InterPro" id="IPR036390">
    <property type="entry name" value="WH_DNA-bd_sf"/>
</dbReference>
<gene>
    <name evidence="6" type="ORF">CGSHi3655_01226</name>
    <name evidence="5" type="ORF">KRLU3655_LOCUS460</name>
</gene>
<dbReference type="PROSITE" id="PS51000">
    <property type="entry name" value="HTH_DEOR_2"/>
    <property type="match status" value="1"/>
</dbReference>
<dbReference type="InterPro" id="IPR014036">
    <property type="entry name" value="DeoR-like_C"/>
</dbReference>
<evidence type="ECO:0000256" key="1">
    <source>
        <dbReference type="ARBA" id="ARBA00023015"/>
    </source>
</evidence>
<proteinExistence type="predicted"/>
<keyword evidence="3" id="KW-0804">Transcription</keyword>
<evidence type="ECO:0000313" key="8">
    <source>
        <dbReference type="Proteomes" id="UP000837958"/>
    </source>
</evidence>
<feature type="domain" description="HTH deoR-type" evidence="4">
    <location>
        <begin position="1"/>
        <end position="56"/>
    </location>
</feature>
<dbReference type="PRINTS" id="PR00037">
    <property type="entry name" value="HTHLACR"/>
</dbReference>
<dbReference type="InterPro" id="IPR018356">
    <property type="entry name" value="Tscrpt_reg_HTH_DeoR_CS"/>
</dbReference>
<sequence>MNYRDELILKWVNQQGKASVIELAQHCDISVETIRRDLNKLANKGLLHRTHGGAVSNKTKDLGSFFQTRKHINATAKRHIAQKALDLLYENAVIGLDASSTSWYFAYLMPDIPCTVVTNSMFNINALVNKSNVKTIVTGGVYSAKYEAFYGPLSEYLLQRLHINFSVFSCSGIDQNGNIWESNELNASLKRKMIEASERAYLLIDSSKFEKKSLIQLTDLSKIDTIFSDQPLPDNLQKYCELHDIMTVL</sequence>
<dbReference type="PANTHER" id="PTHR30363:SF44">
    <property type="entry name" value="AGA OPERON TRANSCRIPTIONAL REPRESSOR-RELATED"/>
    <property type="match status" value="1"/>
</dbReference>
<protein>
    <submittedName>
        <fullName evidence="5">DeoR/GlpR family DNA-binding transcription regulator</fullName>
    </submittedName>
    <submittedName>
        <fullName evidence="6">L-fucose operon activator</fullName>
    </submittedName>
</protein>
<keyword evidence="2 5" id="KW-0238">DNA-binding</keyword>
<evidence type="ECO:0000313" key="5">
    <source>
        <dbReference type="EMBL" id="CAH0450384.1"/>
    </source>
</evidence>
<dbReference type="SMART" id="SM00420">
    <property type="entry name" value="HTH_DEOR"/>
    <property type="match status" value="1"/>
</dbReference>